<evidence type="ECO:0000313" key="2">
    <source>
        <dbReference type="EMBL" id="KAK3774597.1"/>
    </source>
</evidence>
<reference evidence="2" key="1">
    <citation type="journal article" date="2023" name="G3 (Bethesda)">
        <title>A reference genome for the long-term kleptoplast-retaining sea slug Elysia crispata morphotype clarki.</title>
        <authorList>
            <person name="Eastman K.E."/>
            <person name="Pendleton A.L."/>
            <person name="Shaikh M.A."/>
            <person name="Suttiyut T."/>
            <person name="Ogas R."/>
            <person name="Tomko P."/>
            <person name="Gavelis G."/>
            <person name="Widhalm J.R."/>
            <person name="Wisecaver J.H."/>
        </authorList>
    </citation>
    <scope>NUCLEOTIDE SEQUENCE</scope>
    <source>
        <strain evidence="2">ECLA1</strain>
    </source>
</reference>
<dbReference type="EMBL" id="JAWDGP010003399">
    <property type="protein sequence ID" value="KAK3774597.1"/>
    <property type="molecule type" value="Genomic_DNA"/>
</dbReference>
<evidence type="ECO:0000313" key="3">
    <source>
        <dbReference type="Proteomes" id="UP001283361"/>
    </source>
</evidence>
<dbReference type="AlphaFoldDB" id="A0AAE0ZU27"/>
<gene>
    <name evidence="2" type="ORF">RRG08_035027</name>
</gene>
<feature type="signal peptide" evidence="1">
    <location>
        <begin position="1"/>
        <end position="40"/>
    </location>
</feature>
<proteinExistence type="predicted"/>
<keyword evidence="1" id="KW-0732">Signal</keyword>
<name>A0AAE0ZU27_9GAST</name>
<evidence type="ECO:0000256" key="1">
    <source>
        <dbReference type="SAM" id="SignalP"/>
    </source>
</evidence>
<accession>A0AAE0ZU27</accession>
<comment type="caution">
    <text evidence="2">The sequence shown here is derived from an EMBL/GenBank/DDBJ whole genome shotgun (WGS) entry which is preliminary data.</text>
</comment>
<sequence>MKVFGEKKVTQPRFHCKGLVLWTLLGLALVMLNLPEVASGRECDASNCASCRPYRGHARCRCVVAYCGSGRRRRGADFDLENLERLQSLLHRQKRNSAESTQ</sequence>
<dbReference type="Proteomes" id="UP001283361">
    <property type="component" value="Unassembled WGS sequence"/>
</dbReference>
<keyword evidence="3" id="KW-1185">Reference proteome</keyword>
<organism evidence="2 3">
    <name type="scientific">Elysia crispata</name>
    <name type="common">lettuce slug</name>
    <dbReference type="NCBI Taxonomy" id="231223"/>
    <lineage>
        <taxon>Eukaryota</taxon>
        <taxon>Metazoa</taxon>
        <taxon>Spiralia</taxon>
        <taxon>Lophotrochozoa</taxon>
        <taxon>Mollusca</taxon>
        <taxon>Gastropoda</taxon>
        <taxon>Heterobranchia</taxon>
        <taxon>Euthyneura</taxon>
        <taxon>Panpulmonata</taxon>
        <taxon>Sacoglossa</taxon>
        <taxon>Placobranchoidea</taxon>
        <taxon>Plakobranchidae</taxon>
        <taxon>Elysia</taxon>
    </lineage>
</organism>
<feature type="chain" id="PRO_5042077751" evidence="1">
    <location>
        <begin position="41"/>
        <end position="102"/>
    </location>
</feature>
<protein>
    <submittedName>
        <fullName evidence="2">Uncharacterized protein</fullName>
    </submittedName>
</protein>